<name>A0ACB6RPP7_9PLEO</name>
<dbReference type="Proteomes" id="UP000799754">
    <property type="component" value="Unassembled WGS sequence"/>
</dbReference>
<comment type="caution">
    <text evidence="1">The sequence shown here is derived from an EMBL/GenBank/DDBJ whole genome shotgun (WGS) entry which is preliminary data.</text>
</comment>
<reference evidence="1" key="1">
    <citation type="journal article" date="2020" name="Stud. Mycol.">
        <title>101 Dothideomycetes genomes: a test case for predicting lifestyles and emergence of pathogens.</title>
        <authorList>
            <person name="Haridas S."/>
            <person name="Albert R."/>
            <person name="Binder M."/>
            <person name="Bloem J."/>
            <person name="Labutti K."/>
            <person name="Salamov A."/>
            <person name="Andreopoulos B."/>
            <person name="Baker S."/>
            <person name="Barry K."/>
            <person name="Bills G."/>
            <person name="Bluhm B."/>
            <person name="Cannon C."/>
            <person name="Castanera R."/>
            <person name="Culley D."/>
            <person name="Daum C."/>
            <person name="Ezra D."/>
            <person name="Gonzalez J."/>
            <person name="Henrissat B."/>
            <person name="Kuo A."/>
            <person name="Liang C."/>
            <person name="Lipzen A."/>
            <person name="Lutzoni F."/>
            <person name="Magnuson J."/>
            <person name="Mondo S."/>
            <person name="Nolan M."/>
            <person name="Ohm R."/>
            <person name="Pangilinan J."/>
            <person name="Park H.-J."/>
            <person name="Ramirez L."/>
            <person name="Alfaro M."/>
            <person name="Sun H."/>
            <person name="Tritt A."/>
            <person name="Yoshinaga Y."/>
            <person name="Zwiers L.-H."/>
            <person name="Turgeon B."/>
            <person name="Goodwin S."/>
            <person name="Spatafora J."/>
            <person name="Crous P."/>
            <person name="Grigoriev I."/>
        </authorList>
    </citation>
    <scope>NUCLEOTIDE SEQUENCE</scope>
    <source>
        <strain evidence="1">CBS 525.71</strain>
    </source>
</reference>
<proteinExistence type="predicted"/>
<sequence>AALSYCWDAALPFVTTSEEMALYRSEIRFARLPVVFREAITVARRFSIFYLWIGAVCIVHHDLADWKREFVQTPYIFAYAFVTICATAS</sequence>
<keyword evidence="2" id="KW-1185">Reference proteome</keyword>
<evidence type="ECO:0000313" key="1">
    <source>
        <dbReference type="EMBL" id="KAF2623129.1"/>
    </source>
</evidence>
<accession>A0ACB6RPP7</accession>
<evidence type="ECO:0000313" key="2">
    <source>
        <dbReference type="Proteomes" id="UP000799754"/>
    </source>
</evidence>
<feature type="non-terminal residue" evidence="1">
    <location>
        <position position="1"/>
    </location>
</feature>
<organism evidence="1 2">
    <name type="scientific">Macroventuria anomochaeta</name>
    <dbReference type="NCBI Taxonomy" id="301207"/>
    <lineage>
        <taxon>Eukaryota</taxon>
        <taxon>Fungi</taxon>
        <taxon>Dikarya</taxon>
        <taxon>Ascomycota</taxon>
        <taxon>Pezizomycotina</taxon>
        <taxon>Dothideomycetes</taxon>
        <taxon>Pleosporomycetidae</taxon>
        <taxon>Pleosporales</taxon>
        <taxon>Pleosporineae</taxon>
        <taxon>Didymellaceae</taxon>
        <taxon>Macroventuria</taxon>
    </lineage>
</organism>
<dbReference type="EMBL" id="MU006739">
    <property type="protein sequence ID" value="KAF2623129.1"/>
    <property type="molecule type" value="Genomic_DNA"/>
</dbReference>
<protein>
    <submittedName>
        <fullName evidence="1">Uncharacterized protein</fullName>
    </submittedName>
</protein>
<feature type="non-terminal residue" evidence="1">
    <location>
        <position position="89"/>
    </location>
</feature>
<gene>
    <name evidence="1" type="ORF">BU25DRAFT_308547</name>
</gene>